<dbReference type="RefSeq" id="WP_124684633.1">
    <property type="nucleotide sequence ID" value="NZ_CP033969.1"/>
</dbReference>
<sequence length="86" mass="9350">MSEIQNLRLVIAEVLDEVASSFPDDTAKNVQELLSHGEPGVALEILCTQLAEYEIEVAPDSKSRLRLAAELLGMSWTALWGANSPP</sequence>
<dbReference type="EMBL" id="CP033969">
    <property type="protein sequence ID" value="AZG14879.1"/>
    <property type="molecule type" value="Genomic_DNA"/>
</dbReference>
<name>A0A3G8H3J2_9BURK</name>
<proteinExistence type="predicted"/>
<dbReference type="KEGG" id="cpau:EHF44_16435"/>
<organism evidence="1 2">
    <name type="scientific">Cupriavidus pauculus</name>
    <dbReference type="NCBI Taxonomy" id="82633"/>
    <lineage>
        <taxon>Bacteria</taxon>
        <taxon>Pseudomonadati</taxon>
        <taxon>Pseudomonadota</taxon>
        <taxon>Betaproteobacteria</taxon>
        <taxon>Burkholderiales</taxon>
        <taxon>Burkholderiaceae</taxon>
        <taxon>Cupriavidus</taxon>
    </lineage>
</organism>
<dbReference type="InterPro" id="IPR047880">
    <property type="entry name" value="MafI-like"/>
</dbReference>
<dbReference type="NCBIfam" id="NF033691">
    <property type="entry name" value="immunity_MafI"/>
    <property type="match status" value="1"/>
</dbReference>
<accession>A0A3G8H3J2</accession>
<dbReference type="Proteomes" id="UP000270411">
    <property type="component" value="Chromosome 1"/>
</dbReference>
<gene>
    <name evidence="1" type="ORF">EHF44_16435</name>
</gene>
<dbReference type="AlphaFoldDB" id="A0A3G8H3J2"/>
<evidence type="ECO:0000313" key="2">
    <source>
        <dbReference type="Proteomes" id="UP000270411"/>
    </source>
</evidence>
<protein>
    <submittedName>
        <fullName evidence="1">MafI family immunity protein</fullName>
    </submittedName>
</protein>
<evidence type="ECO:0000313" key="1">
    <source>
        <dbReference type="EMBL" id="AZG14879.1"/>
    </source>
</evidence>
<dbReference type="OrthoDB" id="6964299at2"/>
<reference evidence="2" key="1">
    <citation type="submission" date="2018-11" db="EMBL/GenBank/DDBJ databases">
        <title>FDA dAtabase for Regulatory Grade micrObial Sequences (FDA-ARGOS): Supporting development and validation of Infectious Disease Dx tests.</title>
        <authorList>
            <person name="Goldberg B."/>
            <person name="Campos J."/>
            <person name="Tallon L."/>
            <person name="Sadzewicz L."/>
            <person name="Zhao X."/>
            <person name="Vavikolanu K."/>
            <person name="Mehta A."/>
            <person name="Aluvathingal J."/>
            <person name="Nadendla S."/>
            <person name="Geyer C."/>
            <person name="Nandy P."/>
            <person name="Yan Y."/>
            <person name="Sichtig H."/>
        </authorList>
    </citation>
    <scope>NUCLEOTIDE SEQUENCE [LARGE SCALE GENOMIC DNA]</scope>
    <source>
        <strain evidence="2">FDAARGOS_614</strain>
    </source>
</reference>